<name>A0A8J2VIT6_9RHOB</name>
<dbReference type="InterPro" id="IPR050723">
    <property type="entry name" value="CFA/CMAS"/>
</dbReference>
<reference evidence="6" key="1">
    <citation type="journal article" date="2014" name="Int. J. Syst. Evol. Microbiol.">
        <title>Complete genome sequence of Corynebacterium casei LMG S-19264T (=DSM 44701T), isolated from a smear-ripened cheese.</title>
        <authorList>
            <consortium name="US DOE Joint Genome Institute (JGI-PGF)"/>
            <person name="Walter F."/>
            <person name="Albersmeier A."/>
            <person name="Kalinowski J."/>
            <person name="Ruckert C."/>
        </authorList>
    </citation>
    <scope>NUCLEOTIDE SEQUENCE</scope>
    <source>
        <strain evidence="6">CCM 7684</strain>
    </source>
</reference>
<dbReference type="PIRSF" id="PIRSF003085">
    <property type="entry name" value="CMAS"/>
    <property type="match status" value="1"/>
</dbReference>
<gene>
    <name evidence="6" type="ORF">GCM10007276_00880</name>
</gene>
<keyword evidence="4" id="KW-0949">S-adenosyl-L-methionine</keyword>
<evidence type="ECO:0000313" key="6">
    <source>
        <dbReference type="EMBL" id="GGE27543.1"/>
    </source>
</evidence>
<keyword evidence="2" id="KW-0489">Methyltransferase</keyword>
<dbReference type="GO" id="GO:0008168">
    <property type="term" value="F:methyltransferase activity"/>
    <property type="evidence" value="ECO:0007669"/>
    <property type="project" value="UniProtKB-KW"/>
</dbReference>
<reference evidence="6" key="2">
    <citation type="submission" date="2020-09" db="EMBL/GenBank/DDBJ databases">
        <authorList>
            <person name="Sun Q."/>
            <person name="Sedlacek I."/>
        </authorList>
    </citation>
    <scope>NUCLEOTIDE SEQUENCE</scope>
    <source>
        <strain evidence="6">CCM 7684</strain>
    </source>
</reference>
<proteinExistence type="inferred from homology"/>
<dbReference type="Pfam" id="PF02353">
    <property type="entry name" value="CMAS"/>
    <property type="match status" value="1"/>
</dbReference>
<keyword evidence="5" id="KW-0443">Lipid metabolism</keyword>
<evidence type="ECO:0000256" key="5">
    <source>
        <dbReference type="ARBA" id="ARBA00023098"/>
    </source>
</evidence>
<dbReference type="PANTHER" id="PTHR43667">
    <property type="entry name" value="CYCLOPROPANE-FATTY-ACYL-PHOSPHOLIPID SYNTHASE"/>
    <property type="match status" value="1"/>
</dbReference>
<comment type="caution">
    <text evidence="6">The sequence shown here is derived from an EMBL/GenBank/DDBJ whole genome shotgun (WGS) entry which is preliminary data.</text>
</comment>
<evidence type="ECO:0000313" key="7">
    <source>
        <dbReference type="Proteomes" id="UP000602745"/>
    </source>
</evidence>
<accession>A0A8J2VIT6</accession>
<dbReference type="GO" id="GO:0032259">
    <property type="term" value="P:methylation"/>
    <property type="evidence" value="ECO:0007669"/>
    <property type="project" value="UniProtKB-KW"/>
</dbReference>
<dbReference type="InterPro" id="IPR003333">
    <property type="entry name" value="CMAS"/>
</dbReference>
<comment type="similarity">
    <text evidence="1">Belongs to the CFA/CMAS family.</text>
</comment>
<dbReference type="CDD" id="cd02440">
    <property type="entry name" value="AdoMet_MTases"/>
    <property type="match status" value="1"/>
</dbReference>
<dbReference type="InterPro" id="IPR029063">
    <property type="entry name" value="SAM-dependent_MTases_sf"/>
</dbReference>
<dbReference type="GO" id="GO:0008610">
    <property type="term" value="P:lipid biosynthetic process"/>
    <property type="evidence" value="ECO:0007669"/>
    <property type="project" value="InterPro"/>
</dbReference>
<sequence length="433" mass="48685">MTDSSLQASALAALLTEVCAKIAPRLVFQLWDGRRIPYDAPADEPAIAIRDAGAVSRLLRRPKLDTFLRLYLAGRIDFINGDLFDIAERRPEGKPGRLVRTLKRGVVLRALRAFAFHPGGPELLGMEARSGKAGTGGAADKNRANIAHHYDVSNAFYRLFLDERMVYTCGYFDGWHDDLGKAQEDKLEMICRKLRLQPGERMLDIGCGWGALLIHAAERYDIRGVGVTLSEEQALLARELVSAKGLQDKIEIRLADYASLDESFDKISSIGMFEHVGIDNHAAYFSAVHRLLKPRGLYLHHAITRRAKASDNAFRRKRPEYEALTKFIFPGGELDHIGMSLKNLERHGFEVHDVEGWREHYARTTRLWAKRLSARRAEAEREAGEVIARAWLIYLAGVSLAFERGGACIFQTVASRRTRSSSGLPATRRDLYR</sequence>
<evidence type="ECO:0000256" key="3">
    <source>
        <dbReference type="ARBA" id="ARBA00022679"/>
    </source>
</evidence>
<keyword evidence="3" id="KW-0808">Transferase</keyword>
<dbReference type="RefSeq" id="WP_188407713.1">
    <property type="nucleotide sequence ID" value="NZ_BMCP01000001.1"/>
</dbReference>
<evidence type="ECO:0000256" key="1">
    <source>
        <dbReference type="ARBA" id="ARBA00010815"/>
    </source>
</evidence>
<dbReference type="Gene3D" id="3.40.50.150">
    <property type="entry name" value="Vaccinia Virus protein VP39"/>
    <property type="match status" value="1"/>
</dbReference>
<protein>
    <submittedName>
        <fullName evidence="6">Cyclopropane-fatty-acyl-phospholipid synthase</fullName>
    </submittedName>
</protein>
<evidence type="ECO:0000256" key="4">
    <source>
        <dbReference type="ARBA" id="ARBA00022691"/>
    </source>
</evidence>
<dbReference type="Proteomes" id="UP000602745">
    <property type="component" value="Unassembled WGS sequence"/>
</dbReference>
<evidence type="ECO:0000256" key="2">
    <source>
        <dbReference type="ARBA" id="ARBA00022603"/>
    </source>
</evidence>
<dbReference type="EMBL" id="BMCP01000001">
    <property type="protein sequence ID" value="GGE27543.1"/>
    <property type="molecule type" value="Genomic_DNA"/>
</dbReference>
<dbReference type="PANTHER" id="PTHR43667:SF1">
    <property type="entry name" value="CYCLOPROPANE-FATTY-ACYL-PHOSPHOLIPID SYNTHASE"/>
    <property type="match status" value="1"/>
</dbReference>
<organism evidence="6 7">
    <name type="scientific">Agaricicola taiwanensis</name>
    <dbReference type="NCBI Taxonomy" id="591372"/>
    <lineage>
        <taxon>Bacteria</taxon>
        <taxon>Pseudomonadati</taxon>
        <taxon>Pseudomonadota</taxon>
        <taxon>Alphaproteobacteria</taxon>
        <taxon>Rhodobacterales</taxon>
        <taxon>Paracoccaceae</taxon>
        <taxon>Agaricicola</taxon>
    </lineage>
</organism>
<dbReference type="AlphaFoldDB" id="A0A8J2VIT6"/>
<keyword evidence="7" id="KW-1185">Reference proteome</keyword>
<dbReference type="SUPFAM" id="SSF53335">
    <property type="entry name" value="S-adenosyl-L-methionine-dependent methyltransferases"/>
    <property type="match status" value="1"/>
</dbReference>